<organism evidence="1 2">
    <name type="scientific">Paenibacillus mucilaginosus (strain KNP414)</name>
    <dbReference type="NCBI Taxonomy" id="1036673"/>
    <lineage>
        <taxon>Bacteria</taxon>
        <taxon>Bacillati</taxon>
        <taxon>Bacillota</taxon>
        <taxon>Bacilli</taxon>
        <taxon>Bacillales</taxon>
        <taxon>Paenibacillaceae</taxon>
        <taxon>Paenibacillus</taxon>
    </lineage>
</organism>
<dbReference type="PATRIC" id="fig|1036673.3.peg.2058"/>
<dbReference type="Pfam" id="PF14169">
    <property type="entry name" value="YdjO"/>
    <property type="match status" value="1"/>
</dbReference>
<dbReference type="KEGG" id="pms:KNP414_02290"/>
<protein>
    <recommendedName>
        <fullName evidence="3">Cold-shock protein</fullName>
    </recommendedName>
</protein>
<dbReference type="AlphaFoldDB" id="F8F7U7"/>
<accession>F8F7U7</accession>
<proteinExistence type="predicted"/>
<reference evidence="1 2" key="2">
    <citation type="journal article" date="2013" name="Genome Announc.">
        <title>Genome Sequence of Growth-Improving Paenibacillus mucilaginosus Strain KNP414.</title>
        <authorList>
            <person name="Lu J.J."/>
            <person name="Wang J.F."/>
            <person name="Hu X.F."/>
        </authorList>
    </citation>
    <scope>NUCLEOTIDE SEQUENCE [LARGE SCALE GENOMIC DNA]</scope>
    <source>
        <strain evidence="1 2">KNP414</strain>
    </source>
</reference>
<dbReference type="Proteomes" id="UP000006620">
    <property type="component" value="Chromosome"/>
</dbReference>
<dbReference type="RefSeq" id="WP_013916012.1">
    <property type="nucleotide sequence ID" value="NC_015690.1"/>
</dbReference>
<evidence type="ECO:0000313" key="1">
    <source>
        <dbReference type="EMBL" id="AEI40851.1"/>
    </source>
</evidence>
<dbReference type="HOGENOM" id="CLU_197449_0_0_9"/>
<sequence>MYNKRIPIEDLPHAETKVWTCSDAGCKGWTRDNFTFEQAPTCHLCRSAMVSSIRMLPLIPNSNKEMKTRNQGVLINEG</sequence>
<evidence type="ECO:0000313" key="2">
    <source>
        <dbReference type="Proteomes" id="UP000006620"/>
    </source>
</evidence>
<dbReference type="InterPro" id="IPR025916">
    <property type="entry name" value="YdjO"/>
</dbReference>
<evidence type="ECO:0008006" key="3">
    <source>
        <dbReference type="Google" id="ProtNLM"/>
    </source>
</evidence>
<gene>
    <name evidence="1" type="ordered locus">KNP414_02290</name>
</gene>
<dbReference type="EMBL" id="CP002869">
    <property type="protein sequence ID" value="AEI40851.1"/>
    <property type="molecule type" value="Genomic_DNA"/>
</dbReference>
<name>F8F7U7_PAEMK</name>
<reference evidence="2" key="1">
    <citation type="submission" date="2011-06" db="EMBL/GenBank/DDBJ databases">
        <title>Complete genome sequence of Paenibacillus mucilaginosus KNP414.</title>
        <authorList>
            <person name="Wang J."/>
            <person name="Hu S."/>
            <person name="Hu X."/>
            <person name="Zhang B."/>
            <person name="Dong D."/>
            <person name="Zhang S."/>
            <person name="Zhao K."/>
            <person name="Wu D."/>
        </authorList>
    </citation>
    <scope>NUCLEOTIDE SEQUENCE [LARGE SCALE GENOMIC DNA]</scope>
    <source>
        <strain evidence="2">KNP414</strain>
    </source>
</reference>